<sequence length="501" mass="54278">MRPLRWWAEEAELLASRLDRWLEGLGHGLGQGYSKLQSSDRPQRPQHQRPRPPPRPFSARPARPRSAPESSAASSSSSSSTPRRNPLRSCAQRLQQSMSRGSRTPSAIVFEKCRPRRSGDTSPSLPAVDIVYYPFRVENCVVCRQLGASAAASAATPPSSLTASMTALAAVPCPQEGCCAPYVPTAQQQASGASGALLFRSGDPPPPPRPVISMSQDYIEVRYDQPSSSTSAAPASPPPPPAPAAIEEQPPPSYQAAMRRAALGVRDTVIGDLALFSPRLAKAPAPRYSAYPYELDDEDDVDDDEETIYSRNNVVAVLEREMDSWSAPQEQQQQQQQRYRPQTHFRSRGKLSSVMYETQRMFEEAFHLPQLPRAATTRGRYVSPRPPHGPAMTRAWSVHGPDFGPAGRDMSPPGLGLGPGLRSLLSIRRKAPRSHPASSAPTRGCCGMSSASSQASAAAGRSTASARPQKKVVVGERGLRGPVWPRVILTFDRGVTPGQAR</sequence>
<protein>
    <submittedName>
        <fullName evidence="2">Uncharacterized protein</fullName>
    </submittedName>
</protein>
<dbReference type="AlphaFoldDB" id="A0AAV7X5E6"/>
<feature type="compositionally biased region" description="Low complexity" evidence="1">
    <location>
        <begin position="57"/>
        <end position="89"/>
    </location>
</feature>
<dbReference type="Proteomes" id="UP001075354">
    <property type="component" value="Chromosome 15"/>
</dbReference>
<feature type="region of interest" description="Disordered" evidence="1">
    <location>
        <begin position="322"/>
        <end position="344"/>
    </location>
</feature>
<feature type="region of interest" description="Disordered" evidence="1">
    <location>
        <begin position="223"/>
        <end position="255"/>
    </location>
</feature>
<evidence type="ECO:0000313" key="3">
    <source>
        <dbReference type="Proteomes" id="UP001075354"/>
    </source>
</evidence>
<proteinExistence type="predicted"/>
<evidence type="ECO:0000256" key="1">
    <source>
        <dbReference type="SAM" id="MobiDB-lite"/>
    </source>
</evidence>
<feature type="region of interest" description="Disordered" evidence="1">
    <location>
        <begin position="429"/>
        <end position="473"/>
    </location>
</feature>
<reference evidence="2" key="1">
    <citation type="submission" date="2022-12" db="EMBL/GenBank/DDBJ databases">
        <title>Chromosome-level genome assembly of the bean flower thrips Megalurothrips usitatus.</title>
        <authorList>
            <person name="Ma L."/>
            <person name="Liu Q."/>
            <person name="Li H."/>
            <person name="Cai W."/>
        </authorList>
    </citation>
    <scope>NUCLEOTIDE SEQUENCE</scope>
    <source>
        <strain evidence="2">Cailab_2022a</strain>
    </source>
</reference>
<gene>
    <name evidence="2" type="ORF">ONE63_004127</name>
</gene>
<feature type="compositionally biased region" description="Pro residues" evidence="1">
    <location>
        <begin position="235"/>
        <end position="253"/>
    </location>
</feature>
<feature type="compositionally biased region" description="Polar residues" evidence="1">
    <location>
        <begin position="92"/>
        <end position="105"/>
    </location>
</feature>
<organism evidence="2 3">
    <name type="scientific">Megalurothrips usitatus</name>
    <name type="common">bean blossom thrips</name>
    <dbReference type="NCBI Taxonomy" id="439358"/>
    <lineage>
        <taxon>Eukaryota</taxon>
        <taxon>Metazoa</taxon>
        <taxon>Ecdysozoa</taxon>
        <taxon>Arthropoda</taxon>
        <taxon>Hexapoda</taxon>
        <taxon>Insecta</taxon>
        <taxon>Pterygota</taxon>
        <taxon>Neoptera</taxon>
        <taxon>Paraneoptera</taxon>
        <taxon>Thysanoptera</taxon>
        <taxon>Terebrantia</taxon>
        <taxon>Thripoidea</taxon>
        <taxon>Thripidae</taxon>
        <taxon>Megalurothrips</taxon>
    </lineage>
</organism>
<accession>A0AAV7X5E6</accession>
<comment type="caution">
    <text evidence="2">The sequence shown here is derived from an EMBL/GenBank/DDBJ whole genome shotgun (WGS) entry which is preliminary data.</text>
</comment>
<dbReference type="EMBL" id="JAPTSV010000015">
    <property type="protein sequence ID" value="KAJ1519887.1"/>
    <property type="molecule type" value="Genomic_DNA"/>
</dbReference>
<keyword evidence="3" id="KW-1185">Reference proteome</keyword>
<feature type="compositionally biased region" description="Low complexity" evidence="1">
    <location>
        <begin position="449"/>
        <end position="466"/>
    </location>
</feature>
<feature type="region of interest" description="Disordered" evidence="1">
    <location>
        <begin position="26"/>
        <end position="125"/>
    </location>
</feature>
<name>A0AAV7X5E6_9NEOP</name>
<evidence type="ECO:0000313" key="2">
    <source>
        <dbReference type="EMBL" id="KAJ1519887.1"/>
    </source>
</evidence>